<dbReference type="Proteomes" id="UP000237000">
    <property type="component" value="Unassembled WGS sequence"/>
</dbReference>
<proteinExistence type="predicted"/>
<dbReference type="PANTHER" id="PTHR31286">
    <property type="entry name" value="GLYCINE-RICH CELL WALL STRUCTURAL PROTEIN 1.8-LIKE"/>
    <property type="match status" value="1"/>
</dbReference>
<dbReference type="InParanoid" id="A0A2P5FZM4"/>
<sequence>MVDLWKWRYDVLVTELDPGIFLFQFGCAGDQRRVLLGEPWHFSNHPIVLGVPDAMTHISVDSLTKIPFWIQIYRLPFLSKSKALGKMIGEWLGDFLEVDTASLLEGWGPYMHIRIFLDVSKPLLWGKMLKLPQYLKFLELEDQGVMHSLPYGPWMHGTPPKTAGIDRY</sequence>
<name>A0A2P5FZM4_TREOI</name>
<protein>
    <submittedName>
        <fullName evidence="1">Uncharacterized protein</fullName>
    </submittedName>
</protein>
<accession>A0A2P5FZM4</accession>
<dbReference type="EMBL" id="JXTC01000003">
    <property type="protein sequence ID" value="POO03231.1"/>
    <property type="molecule type" value="Genomic_DNA"/>
</dbReference>
<evidence type="ECO:0000313" key="1">
    <source>
        <dbReference type="EMBL" id="POO03231.1"/>
    </source>
</evidence>
<dbReference type="InterPro" id="IPR040256">
    <property type="entry name" value="At4g02000-like"/>
</dbReference>
<organism evidence="1 2">
    <name type="scientific">Trema orientale</name>
    <name type="common">Charcoal tree</name>
    <name type="synonym">Celtis orientalis</name>
    <dbReference type="NCBI Taxonomy" id="63057"/>
    <lineage>
        <taxon>Eukaryota</taxon>
        <taxon>Viridiplantae</taxon>
        <taxon>Streptophyta</taxon>
        <taxon>Embryophyta</taxon>
        <taxon>Tracheophyta</taxon>
        <taxon>Spermatophyta</taxon>
        <taxon>Magnoliopsida</taxon>
        <taxon>eudicotyledons</taxon>
        <taxon>Gunneridae</taxon>
        <taxon>Pentapetalae</taxon>
        <taxon>rosids</taxon>
        <taxon>fabids</taxon>
        <taxon>Rosales</taxon>
        <taxon>Cannabaceae</taxon>
        <taxon>Trema</taxon>
    </lineage>
</organism>
<gene>
    <name evidence="1" type="ORF">TorRG33x02_012920</name>
</gene>
<comment type="caution">
    <text evidence="1">The sequence shown here is derived from an EMBL/GenBank/DDBJ whole genome shotgun (WGS) entry which is preliminary data.</text>
</comment>
<dbReference type="OrthoDB" id="1743559at2759"/>
<dbReference type="AlphaFoldDB" id="A0A2P5FZM4"/>
<reference evidence="2" key="1">
    <citation type="submission" date="2016-06" db="EMBL/GenBank/DDBJ databases">
        <title>Parallel loss of symbiosis genes in relatives of nitrogen-fixing non-legume Parasponia.</title>
        <authorList>
            <person name="Van Velzen R."/>
            <person name="Holmer R."/>
            <person name="Bu F."/>
            <person name="Rutten L."/>
            <person name="Van Zeijl A."/>
            <person name="Liu W."/>
            <person name="Santuari L."/>
            <person name="Cao Q."/>
            <person name="Sharma T."/>
            <person name="Shen D."/>
            <person name="Roswanjaya Y."/>
            <person name="Wardhani T."/>
            <person name="Kalhor M.S."/>
            <person name="Jansen J."/>
            <person name="Van den Hoogen J."/>
            <person name="Gungor B."/>
            <person name="Hartog M."/>
            <person name="Hontelez J."/>
            <person name="Verver J."/>
            <person name="Yang W.-C."/>
            <person name="Schijlen E."/>
            <person name="Repin R."/>
            <person name="Schilthuizen M."/>
            <person name="Schranz E."/>
            <person name="Heidstra R."/>
            <person name="Miyata K."/>
            <person name="Fedorova E."/>
            <person name="Kohlen W."/>
            <person name="Bisseling T."/>
            <person name="Smit S."/>
            <person name="Geurts R."/>
        </authorList>
    </citation>
    <scope>NUCLEOTIDE SEQUENCE [LARGE SCALE GENOMIC DNA]</scope>
    <source>
        <strain evidence="2">cv. RG33-2</strain>
    </source>
</reference>
<evidence type="ECO:0000313" key="2">
    <source>
        <dbReference type="Proteomes" id="UP000237000"/>
    </source>
</evidence>
<dbReference type="PANTHER" id="PTHR31286:SF167">
    <property type="entry name" value="OS09G0268800 PROTEIN"/>
    <property type="match status" value="1"/>
</dbReference>
<dbReference type="STRING" id="63057.A0A2P5FZM4"/>
<keyword evidence="2" id="KW-1185">Reference proteome</keyword>